<reference evidence="1 2" key="1">
    <citation type="journal article" date="2011" name="Proc. Natl. Acad. Sci. U.S.A.">
        <title>Evolutionary erosion of yeast sex chromosomes by mating-type switching accidents.</title>
        <authorList>
            <person name="Gordon J.L."/>
            <person name="Armisen D."/>
            <person name="Proux-Wera E."/>
            <person name="Oheigeartaigh S.S."/>
            <person name="Byrne K.P."/>
            <person name="Wolfe K.H."/>
        </authorList>
    </citation>
    <scope>NUCLEOTIDE SEQUENCE [LARGE SCALE GENOMIC DNA]</scope>
    <source>
        <strain evidence="2">ATCC 10597 / BCRC 20456 / CBS 421 / NBRC 0211 / NRRL Y-12639</strain>
    </source>
</reference>
<sequence>MFGYPGFPPKIVTKTLPSRRFFLRRTAFLRGTFTNCVTKNKEDCPRRAESGKWKMEFRSCSNALLSLSFSGETLSEYKVRISFAKAYPPPPPPTQYNARRCGLFLFCFPISKQMALPLVSFLVFLPACNSHTLSYLPFLPYSRNKDCRHPDLFTFLSHSSPLTPQMLAGSC</sequence>
<dbReference type="AlphaFoldDB" id="G0WD95"/>
<evidence type="ECO:0000313" key="2">
    <source>
        <dbReference type="Proteomes" id="UP000000689"/>
    </source>
</evidence>
<evidence type="ECO:0000313" key="1">
    <source>
        <dbReference type="EMBL" id="CCD25756.1"/>
    </source>
</evidence>
<name>G0WD95_NAUDC</name>
<keyword evidence="2" id="KW-1185">Reference proteome</keyword>
<dbReference type="GeneID" id="11497094"/>
<accession>G0WD95</accession>
<dbReference type="Proteomes" id="UP000000689">
    <property type="component" value="Chromosome 6"/>
</dbReference>
<protein>
    <submittedName>
        <fullName evidence="1">Uncharacterized protein</fullName>
    </submittedName>
</protein>
<gene>
    <name evidence="1" type="primary">NDAI0F04380</name>
    <name evidence="1" type="ordered locus">NDAI_0F04380</name>
</gene>
<dbReference type="EMBL" id="HE580272">
    <property type="protein sequence ID" value="CCD25756.1"/>
    <property type="molecule type" value="Genomic_DNA"/>
</dbReference>
<dbReference type="HOGENOM" id="CLU_1563272_0_0_1"/>
<proteinExistence type="predicted"/>
<organism evidence="1 2">
    <name type="scientific">Naumovozyma dairenensis (strain ATCC 10597 / BCRC 20456 / CBS 421 / NBRC 0211 / NRRL Y-12639)</name>
    <name type="common">Saccharomyces dairenensis</name>
    <dbReference type="NCBI Taxonomy" id="1071378"/>
    <lineage>
        <taxon>Eukaryota</taxon>
        <taxon>Fungi</taxon>
        <taxon>Dikarya</taxon>
        <taxon>Ascomycota</taxon>
        <taxon>Saccharomycotina</taxon>
        <taxon>Saccharomycetes</taxon>
        <taxon>Saccharomycetales</taxon>
        <taxon>Saccharomycetaceae</taxon>
        <taxon>Naumovozyma</taxon>
    </lineage>
</organism>
<dbReference type="KEGG" id="ndi:NDAI_0F04380"/>
<dbReference type="RefSeq" id="XP_003670999.1">
    <property type="nucleotide sequence ID" value="XM_003670951.1"/>
</dbReference>